<reference evidence="2 3" key="1">
    <citation type="submission" date="2019-09" db="EMBL/GenBank/DDBJ databases">
        <title>A chromosome-level genome assembly of the Chinese tupelo Nyssa sinensis.</title>
        <authorList>
            <person name="Yang X."/>
            <person name="Kang M."/>
            <person name="Yang Y."/>
            <person name="Xiong H."/>
            <person name="Wang M."/>
            <person name="Zhang Z."/>
            <person name="Wang Z."/>
            <person name="Wu H."/>
            <person name="Ma T."/>
            <person name="Liu J."/>
            <person name="Xi Z."/>
        </authorList>
    </citation>
    <scope>NUCLEOTIDE SEQUENCE [LARGE SCALE GENOMIC DNA]</scope>
    <source>
        <strain evidence="2">J267</strain>
        <tissue evidence="2">Leaf</tissue>
    </source>
</reference>
<feature type="region of interest" description="Disordered" evidence="1">
    <location>
        <begin position="960"/>
        <end position="986"/>
    </location>
</feature>
<feature type="compositionally biased region" description="Polar residues" evidence="1">
    <location>
        <begin position="1967"/>
        <end position="1984"/>
    </location>
</feature>
<dbReference type="EMBL" id="CM018038">
    <property type="protein sequence ID" value="KAA8537923.1"/>
    <property type="molecule type" value="Genomic_DNA"/>
</dbReference>
<dbReference type="OrthoDB" id="913480at2759"/>
<sequence>MNISFSEMDFHGMKRKELQALCKKHSIPANLTNLEMANKLTSLLKEKEKPITRGRSCLKNMGEIASENDSDVVVRQSKKVRFSPENEMIECVDLNVSPVEPNRVGGRKSRRRPMPEKRSLVIENVDSIELRNEIVDNPVRITRSRAQSSDEGGVITVLLPPVGKKRPRRYVSSDNVEGKEVDRIDKPPPTIEFSASLASDSADVEETGVPVRRSSSNRGQLVAENKKENEGLPVSRKNPTHSGSKKRNAKSSGKIFDNEGLTAEGGITQPEEAPRLSKRNVTKDVDPEPLNGESGDNEMVGRGRCSRSRSQSAVEVSAVDNETKTGTVDEIQGESEVVLKLEESLRGPGRNGNRRKSLMPQNGVVQTERPNADDENKKLSRRSKNETDGRRRITRSRTQLATKASAVDGETETEVEVQGEFEVHPTRSGPKRRNAKSSDEFFDNDGLAAEGGITQPEKALRRSKRNVTKDVDSELLDGELGENEMVGRGRSTHSRSQSAVEASAVDSETKAGTVDEVQGETEVVLQLEESLQVPGRNGKRRKSLMPQNGIVRTERLNAEHENRKLSRRSKNETDGWGRTRSRTQLATKASAVDGETETEDKVQEEFDVVLQLEEPSKGQGRKGNRRKCVMPQIENVETDKPMAENENREKSKCSVLAVGSSVEIQKENEKISRPDVPPRRSRRKTIMIKSAPPTNEELGTPEAVGGNKPLKQTREPSKGQGRKGNRRKCVMPQIENVGIDEPMAENQNREKSRCSVLAVGSSVEIQKENEKISRPDVLPRRLRRKTIIIKSAPPTNEELGTPEAVGGNKSLKQTREPFVEKEVALLEELVRESEQNASRQELAAISDEMDGISNPTKMNKSLKGRDSILEQCADFTKCAPLIEEPPKQSIDNAAKGETVVLPTLSGEFVGKKKLRSGSKPPNLEVEAPLAESILAVEASPAVDAQLSMLEAAEASSYPVLSSNKEVPNNTATKKRKDSSGKSLVKKGVCTGDSDLEEARDFIVVNSVDSHESMLVQLPSDHMEKETEFSVSETMVVTERPDISTGVDKDKLLQDDTYRVNKDDSASQLWERNEFDCNNHVEQEPEEDLNMANVGASAETKPAADGHSLVYQSEYLDKPAKILNLGKELETDDKPSAAEEVHPRCIVADHGVEDDKASAHKEENLVDFEEGDGFGKPIVHELVAEGHLAELNESRGSEKYLENAFEEAGDVKVIDPNVLEGRKSVKAKKSAGASEIQNVEVKTPLTRNISAFEDGAKVSAGLSEPEAVLSSSKEVNNDTNGKIGRSTRKSTLKKQHGSVEVCTKSFVLEGDRDLMVMKLEGTLVSSSVKLQSASTEQEIDISISKSLVVAEKENIIVVVGNENLVQDDTHRGFGYDLASQSQKRNGDYDSNTLVEHLNKVTAVVSTETFSGVDGFYPAQPDFTAGDNSEQKFLESEEINRLAKSSTHDRIIEGHLTGSNEGEEELENCKNASKRATESSSFDTYDEGRIIPNIIGEDNEKVESFVEATKLQGTESVSYGVTAKAVAEKDIDDEFTGTSPLKPIVVPEFQASCIGEMTDSAVYAFSVDNDALQQDGNQPKDQFNMQSIIPMSNTNHANTEENPSYETEIYDGTISGGDTLVCYAGDEMCNQERIEEASIEMENKAEGAPYLEKALQAVDEETSSEGLEENSCVDGRFLPGLNELQGHPGKKKENAGFKSDWFHVSEDFREGSVSEFSQGEIISKFFSEEKDTDRTADTLTPITVQESSGNFKNESVFYSKVTPLKNDNASREEDELKVLFATPANNSNPNEEEETSRDEAEIADVKMDKSSPQEVVETKESEHEETSYKVNALPTASEEISDVGSNGKMYAEFTVANGCPYNALDDSIFASGSTYSALDGSISKDGHVAEVIGSGGSKRNSENASGKLTCVNELEVPVGAGILLTTSDETETEKIGNFEEAVERNGFIVEPHAVGVDTDSKCPEGTAPCTPSHSPEYQASGTSNKEMLSSKHTLLIDNDTQDREMNRSVGVFLQGLFNKSASVTDAKDDTQHREMNSSVGVFLQGLFNKSASVTDANDDDKGMEEDCDVEHNYFSFEEEYADDQPVVEICDTGDCEDGVAEVNDNAGASLVEATCKESEVFEEKLYAGFVRSPSKCIRRTDMQEEVNEGALSAFDSAPRFSDEMLVKVVEEKLMLVDAEADLDCNEGDGVLMVKNKIMPKYDKVGCDRSDIYKDEIFWEQDKIASTASDKITDGRVDEDLAEISNKFEESMPQVDVVKPIEFTGHKMEMIVPELEKGAYFSSLEPAYSNHKDGDDLHEISVGVAETMLQIDELKLGDLGSHKDVILDDFDDHLQHEEVLKRGSFSLSNVSNCDGEDYVSYVHQGDLNVAEGKESAQVIDDRFNDTHRLTFSSLASAEFGEDRVCVPGTIEHRALDFSVEFNMFSGREINLFLGVDNGDGVEQSYARSSKTNFVSSHSKEDTGEVKENDSVMLAGNQLGKYEHHMEEKVAEVNDSNDYAELQNLEKASISESAVNVDSATISSFSFPTDHGAIEHRPLEFNAESNMFSDREINLFLEDNGDRVEKLYSGALETNFAYENSNGPGELKENATVMLVKKQLGKHEHLTEEENAELNDSHLVSVEATCEDAKLNGSRFIVSDRPLCEEEVLEEKDVTIREFNEHKPSKDESVGVEKSSVSIHDLILTEIARTDDSDPVVSVKPTAECDFKCSDVENIANTGIKDLESLVEGERCAEKAEAIELNEAVLEPNSRAADHSPPFFDSAVGEGLAAEDSQKWQPKSEFVQRKNLTSKREEGYYPFAKQLSSTTMKRKNARTSLIQGTPKRLITTLDMKENELGMKREKREHVGNVTTVKSVTKRRALEDVQKK</sequence>
<feature type="compositionally biased region" description="Acidic residues" evidence="1">
    <location>
        <begin position="409"/>
        <end position="419"/>
    </location>
</feature>
<feature type="compositionally biased region" description="Basic and acidic residues" evidence="1">
    <location>
        <begin position="370"/>
        <end position="391"/>
    </location>
</feature>
<accession>A0A5J5B404</accession>
<evidence type="ECO:0000313" key="2">
    <source>
        <dbReference type="EMBL" id="KAA8537923.1"/>
    </source>
</evidence>
<feature type="compositionally biased region" description="Basic and acidic residues" evidence="1">
    <location>
        <begin position="1795"/>
        <end position="1825"/>
    </location>
</feature>
<feature type="region of interest" description="Disordered" evidence="1">
    <location>
        <begin position="559"/>
        <end position="602"/>
    </location>
</feature>
<dbReference type="Proteomes" id="UP000325577">
    <property type="component" value="Linkage Group LG15"/>
</dbReference>
<feature type="compositionally biased region" description="Basic and acidic residues" evidence="1">
    <location>
        <begin position="559"/>
        <end position="577"/>
    </location>
</feature>
<protein>
    <submittedName>
        <fullName evidence="2">Uncharacterized protein</fullName>
    </submittedName>
</protein>
<name>A0A5J5B404_9ASTE</name>
<feature type="compositionally biased region" description="Basic and acidic residues" evidence="1">
    <location>
        <begin position="176"/>
        <end position="186"/>
    </location>
</feature>
<organism evidence="2 3">
    <name type="scientific">Nyssa sinensis</name>
    <dbReference type="NCBI Taxonomy" id="561372"/>
    <lineage>
        <taxon>Eukaryota</taxon>
        <taxon>Viridiplantae</taxon>
        <taxon>Streptophyta</taxon>
        <taxon>Embryophyta</taxon>
        <taxon>Tracheophyta</taxon>
        <taxon>Spermatophyta</taxon>
        <taxon>Magnoliopsida</taxon>
        <taxon>eudicotyledons</taxon>
        <taxon>Gunneridae</taxon>
        <taxon>Pentapetalae</taxon>
        <taxon>asterids</taxon>
        <taxon>Cornales</taxon>
        <taxon>Nyssaceae</taxon>
        <taxon>Nyssa</taxon>
    </lineage>
</organism>
<feature type="compositionally biased region" description="Polar residues" evidence="1">
    <location>
        <begin position="960"/>
        <end position="971"/>
    </location>
</feature>
<feature type="region of interest" description="Disordered" evidence="1">
    <location>
        <begin position="665"/>
        <end position="728"/>
    </location>
</feature>
<evidence type="ECO:0000256" key="1">
    <source>
        <dbReference type="SAM" id="MobiDB-lite"/>
    </source>
</evidence>
<gene>
    <name evidence="2" type="ORF">F0562_027497</name>
</gene>
<proteinExistence type="predicted"/>
<feature type="compositionally biased region" description="Basic and acidic residues" evidence="1">
    <location>
        <begin position="665"/>
        <end position="678"/>
    </location>
</feature>
<feature type="region of interest" description="Disordered" evidence="1">
    <location>
        <begin position="1961"/>
        <end position="1984"/>
    </location>
</feature>
<evidence type="ECO:0000313" key="3">
    <source>
        <dbReference type="Proteomes" id="UP000325577"/>
    </source>
</evidence>
<feature type="compositionally biased region" description="Acidic residues" evidence="1">
    <location>
        <begin position="473"/>
        <end position="482"/>
    </location>
</feature>
<feature type="compositionally biased region" description="Polar residues" evidence="1">
    <location>
        <begin position="1268"/>
        <end position="1279"/>
    </location>
</feature>
<feature type="region of interest" description="Disordered" evidence="1">
    <location>
        <begin position="1781"/>
        <end position="1825"/>
    </location>
</feature>
<feature type="region of interest" description="Disordered" evidence="1">
    <location>
        <begin position="165"/>
        <end position="517"/>
    </location>
</feature>
<feature type="region of interest" description="Disordered" evidence="1">
    <location>
        <begin position="1268"/>
        <end position="1289"/>
    </location>
</feature>
<feature type="compositionally biased region" description="Polar residues" evidence="1">
    <location>
        <begin position="359"/>
        <end position="369"/>
    </location>
</feature>
<keyword evidence="3" id="KW-1185">Reference proteome</keyword>